<feature type="region of interest" description="Disordered" evidence="2">
    <location>
        <begin position="133"/>
        <end position="156"/>
    </location>
</feature>
<reference evidence="3" key="2">
    <citation type="submission" date="2023-05" db="EMBL/GenBank/DDBJ databases">
        <authorList>
            <person name="Schelkunov M.I."/>
        </authorList>
    </citation>
    <scope>NUCLEOTIDE SEQUENCE</scope>
    <source>
        <strain evidence="3">Hsosn_3</strain>
        <tissue evidence="3">Leaf</tissue>
    </source>
</reference>
<evidence type="ECO:0000256" key="2">
    <source>
        <dbReference type="SAM" id="MobiDB-lite"/>
    </source>
</evidence>
<name>A0AAD8GUL3_9APIA</name>
<feature type="compositionally biased region" description="Basic and acidic residues" evidence="2">
    <location>
        <begin position="192"/>
        <end position="211"/>
    </location>
</feature>
<keyword evidence="4" id="KW-1185">Reference proteome</keyword>
<feature type="region of interest" description="Disordered" evidence="2">
    <location>
        <begin position="171"/>
        <end position="214"/>
    </location>
</feature>
<dbReference type="Pfam" id="PF04949">
    <property type="entry name" value="Transcrip_act"/>
    <property type="match status" value="1"/>
</dbReference>
<reference evidence="3" key="1">
    <citation type="submission" date="2023-02" db="EMBL/GenBank/DDBJ databases">
        <title>Genome of toxic invasive species Heracleum sosnowskyi carries increased number of genes despite the absence of recent whole-genome duplications.</title>
        <authorList>
            <person name="Schelkunov M."/>
            <person name="Shtratnikova V."/>
            <person name="Makarenko M."/>
            <person name="Klepikova A."/>
            <person name="Omelchenko D."/>
            <person name="Novikova G."/>
            <person name="Obukhova E."/>
            <person name="Bogdanov V."/>
            <person name="Penin A."/>
            <person name="Logacheva M."/>
        </authorList>
    </citation>
    <scope>NUCLEOTIDE SEQUENCE</scope>
    <source>
        <strain evidence="3">Hsosn_3</strain>
        <tissue evidence="3">Leaf</tissue>
    </source>
</reference>
<gene>
    <name evidence="3" type="ORF">POM88_047868</name>
</gene>
<feature type="coiled-coil region" evidence="1">
    <location>
        <begin position="50"/>
        <end position="107"/>
    </location>
</feature>
<dbReference type="InterPro" id="IPR007033">
    <property type="entry name" value="GORAB"/>
</dbReference>
<comment type="caution">
    <text evidence="3">The sequence shown here is derived from an EMBL/GenBank/DDBJ whole genome shotgun (WGS) entry which is preliminary data.</text>
</comment>
<dbReference type="EMBL" id="JAUIZM010000011">
    <property type="protein sequence ID" value="KAK1354612.1"/>
    <property type="molecule type" value="Genomic_DNA"/>
</dbReference>
<keyword evidence="1" id="KW-0175">Coiled coil</keyword>
<protein>
    <submittedName>
        <fullName evidence="3">RAB6-interacting golgin</fullName>
    </submittedName>
</protein>
<dbReference type="AlphaFoldDB" id="A0AAD8GUL3"/>
<evidence type="ECO:0000256" key="1">
    <source>
        <dbReference type="SAM" id="Coils"/>
    </source>
</evidence>
<dbReference type="Proteomes" id="UP001237642">
    <property type="component" value="Unassembled WGS sequence"/>
</dbReference>
<evidence type="ECO:0000313" key="3">
    <source>
        <dbReference type="EMBL" id="KAK1354612.1"/>
    </source>
</evidence>
<accession>A0AAD8GUL3</accession>
<organism evidence="3 4">
    <name type="scientific">Heracleum sosnowskyi</name>
    <dbReference type="NCBI Taxonomy" id="360622"/>
    <lineage>
        <taxon>Eukaryota</taxon>
        <taxon>Viridiplantae</taxon>
        <taxon>Streptophyta</taxon>
        <taxon>Embryophyta</taxon>
        <taxon>Tracheophyta</taxon>
        <taxon>Spermatophyta</taxon>
        <taxon>Magnoliopsida</taxon>
        <taxon>eudicotyledons</taxon>
        <taxon>Gunneridae</taxon>
        <taxon>Pentapetalae</taxon>
        <taxon>asterids</taxon>
        <taxon>campanulids</taxon>
        <taxon>Apiales</taxon>
        <taxon>Apiaceae</taxon>
        <taxon>Apioideae</taxon>
        <taxon>apioid superclade</taxon>
        <taxon>Tordylieae</taxon>
        <taxon>Tordyliinae</taxon>
        <taxon>Heracleum</taxon>
    </lineage>
</organism>
<proteinExistence type="predicted"/>
<sequence>MATSKEELDKENKQQIVQLASDMANISISNVKGKGTLALSVFRNREEELMKNKMEVMEKVEHHLRLVEEEAEIWNDTESPDQMKKEIDSLSKKYESLVLNCTKKEKEYKESIEALESYGQFIESCFEFNNETAEPTETKLLETRSEGEVTDDDDHSEKELEALQEKNEVIPLNSEAEEAEESQFISLNSEAENEKEIENAETVDRPKVDGRRRSKRTVKVPFWMKDYVTGKGKK</sequence>
<evidence type="ECO:0000313" key="4">
    <source>
        <dbReference type="Proteomes" id="UP001237642"/>
    </source>
</evidence>
<feature type="compositionally biased region" description="Basic and acidic residues" evidence="2">
    <location>
        <begin position="136"/>
        <end position="147"/>
    </location>
</feature>